<gene>
    <name evidence="2" type="ORF">B0A81_08700</name>
</gene>
<dbReference type="EMBL" id="MUHD01000015">
    <property type="protein sequence ID" value="OXB08780.1"/>
    <property type="molecule type" value="Genomic_DNA"/>
</dbReference>
<feature type="region of interest" description="Disordered" evidence="1">
    <location>
        <begin position="34"/>
        <end position="68"/>
    </location>
</feature>
<accession>A0ABX4CW67</accession>
<organism evidence="2 3">
    <name type="scientific">Flavobacterium plurextorum</name>
    <dbReference type="NCBI Taxonomy" id="1114867"/>
    <lineage>
        <taxon>Bacteria</taxon>
        <taxon>Pseudomonadati</taxon>
        <taxon>Bacteroidota</taxon>
        <taxon>Flavobacteriia</taxon>
        <taxon>Flavobacteriales</taxon>
        <taxon>Flavobacteriaceae</taxon>
        <taxon>Flavobacterium</taxon>
    </lineage>
</organism>
<sequence length="68" mass="7859">MKIKMMSKILLTYEIKTASGIEAVSFCEVKRNKRYSRKPGPKGDAQIIKIPNSNSRQSCHFDRREKSQ</sequence>
<proteinExistence type="predicted"/>
<feature type="compositionally biased region" description="Basic and acidic residues" evidence="1">
    <location>
        <begin position="59"/>
        <end position="68"/>
    </location>
</feature>
<name>A0ABX4CW67_9FLAO</name>
<reference evidence="2 3" key="1">
    <citation type="submission" date="2016-11" db="EMBL/GenBank/DDBJ databases">
        <title>Whole genomes of Flavobacteriaceae.</title>
        <authorList>
            <person name="Stine C."/>
            <person name="Li C."/>
            <person name="Tadesse D."/>
        </authorList>
    </citation>
    <scope>NUCLEOTIDE SEQUENCE [LARGE SCALE GENOMIC DNA]</scope>
    <source>
        <strain evidence="2 3">CCUG 60112</strain>
    </source>
</reference>
<evidence type="ECO:0000313" key="3">
    <source>
        <dbReference type="Proteomes" id="UP000198381"/>
    </source>
</evidence>
<dbReference type="Proteomes" id="UP000198381">
    <property type="component" value="Unassembled WGS sequence"/>
</dbReference>
<keyword evidence="3" id="KW-1185">Reference proteome</keyword>
<evidence type="ECO:0000313" key="2">
    <source>
        <dbReference type="EMBL" id="OXB08780.1"/>
    </source>
</evidence>
<evidence type="ECO:0000256" key="1">
    <source>
        <dbReference type="SAM" id="MobiDB-lite"/>
    </source>
</evidence>
<protein>
    <submittedName>
        <fullName evidence="2">Uncharacterized protein</fullName>
    </submittedName>
</protein>
<comment type="caution">
    <text evidence="2">The sequence shown here is derived from an EMBL/GenBank/DDBJ whole genome shotgun (WGS) entry which is preliminary data.</text>
</comment>